<feature type="signal peptide" evidence="2">
    <location>
        <begin position="1"/>
        <end position="23"/>
    </location>
</feature>
<dbReference type="AlphaFoldDB" id="A0A939MDG7"/>
<protein>
    <submittedName>
        <fullName evidence="3">Uncharacterized protein</fullName>
    </submittedName>
</protein>
<dbReference type="RefSeq" id="WP_028169917.1">
    <property type="nucleotide sequence ID" value="NZ_CP086136.1"/>
</dbReference>
<reference evidence="3" key="1">
    <citation type="submission" date="2021-03" db="EMBL/GenBank/DDBJ databases">
        <title>Whole Genome Sequence of Bradyrhizobium sp. Strain 144S4.</title>
        <authorList>
            <person name="Bromfield E.S.P."/>
            <person name="Cloutier S."/>
        </authorList>
    </citation>
    <scope>NUCLEOTIDE SEQUENCE [LARGE SCALE GENOMIC DNA]</scope>
    <source>
        <strain evidence="3">144S4</strain>
    </source>
</reference>
<evidence type="ECO:0000313" key="5">
    <source>
        <dbReference type="Proteomes" id="UP000664702"/>
    </source>
</evidence>
<organism evidence="3">
    <name type="scientific">Bradyrhizobium barranii subsp. barranii</name>
    <dbReference type="NCBI Taxonomy" id="2823807"/>
    <lineage>
        <taxon>Bacteria</taxon>
        <taxon>Pseudomonadati</taxon>
        <taxon>Pseudomonadota</taxon>
        <taxon>Alphaproteobacteria</taxon>
        <taxon>Hyphomicrobiales</taxon>
        <taxon>Nitrobacteraceae</taxon>
        <taxon>Bradyrhizobium</taxon>
        <taxon>Bradyrhizobium barranii</taxon>
    </lineage>
</organism>
<evidence type="ECO:0000256" key="2">
    <source>
        <dbReference type="SAM" id="SignalP"/>
    </source>
</evidence>
<evidence type="ECO:0000313" key="3">
    <source>
        <dbReference type="EMBL" id="MBO1865875.1"/>
    </source>
</evidence>
<sequence>MGKSRSSVLISLVLLTLSTHGHSAEVKVGVGKSGQATIWITGEIVPGDADKFLQSVRQANDSGKFVANVRLDSPGGNLLEGVKIADAIRFGKTSTNVGKTAVCASACFLMFAAGSTKNAGYGAQVGVHGASGENGEETAASGAATVSMAKIGKELGVPAAIIGRMVVTSSQDMVWLSPQELQSMGVTMMGRPSQVTPPVANLQQTPPNAPLSLSPSGSGVTASRTSKPDTAPTWAEMVNKAMDRSASQNNGKPLLHRSCQPELKVCNIGLSYVDNQGKVAFLKTVEDMNGKVIVREACTLNEFKDVRICVDWDTGISHRDMKDSSGTWSKVADQ</sequence>
<dbReference type="GeneID" id="64070669"/>
<feature type="chain" id="PRO_5036944116" evidence="2">
    <location>
        <begin position="24"/>
        <end position="334"/>
    </location>
</feature>
<keyword evidence="2" id="KW-0732">Signal</keyword>
<gene>
    <name evidence="4" type="ORF">J4G43_032790</name>
    <name evidence="3" type="ORF">J4G43_34760</name>
</gene>
<name>A0A939MDG7_9BRAD</name>
<feature type="compositionally biased region" description="Polar residues" evidence="1">
    <location>
        <begin position="196"/>
        <end position="225"/>
    </location>
</feature>
<reference evidence="4 5" key="2">
    <citation type="journal article" date="2022" name="Int. J. Syst. Evol. Microbiol.">
        <title>Strains of Bradyrhizobium barranii sp. nov. associated with legumes native to Canada are symbionts of soybeans and belong to different subspecies (subsp. barranii subsp. nov. and subsp. apii subsp. nov.) and symbiovars (sv. glycinearum and sv. septentrionale).</title>
        <authorList>
            <person name="Bromfield E.S.P."/>
            <person name="Cloutier S."/>
            <person name="Wasai-Hara S."/>
            <person name="Minamisawa K."/>
        </authorList>
    </citation>
    <scope>NUCLEOTIDE SEQUENCE [LARGE SCALE GENOMIC DNA]</scope>
    <source>
        <strain evidence="4 5">144S4</strain>
    </source>
</reference>
<evidence type="ECO:0000313" key="4">
    <source>
        <dbReference type="EMBL" id="UEM09484.1"/>
    </source>
</evidence>
<feature type="region of interest" description="Disordered" evidence="1">
    <location>
        <begin position="196"/>
        <end position="230"/>
    </location>
</feature>
<dbReference type="InterPro" id="IPR029045">
    <property type="entry name" value="ClpP/crotonase-like_dom_sf"/>
</dbReference>
<dbReference type="EMBL" id="CP086136">
    <property type="protein sequence ID" value="UEM09484.1"/>
    <property type="molecule type" value="Genomic_DNA"/>
</dbReference>
<dbReference type="Proteomes" id="UP000664702">
    <property type="component" value="Chromosome"/>
</dbReference>
<dbReference type="SUPFAM" id="SSF52096">
    <property type="entry name" value="ClpP/crotonase"/>
    <property type="match status" value="1"/>
</dbReference>
<dbReference type="KEGG" id="bban:J4G43_032790"/>
<evidence type="ECO:0000256" key="1">
    <source>
        <dbReference type="SAM" id="MobiDB-lite"/>
    </source>
</evidence>
<dbReference type="EMBL" id="JAGEMI010000001">
    <property type="protein sequence ID" value="MBO1865875.1"/>
    <property type="molecule type" value="Genomic_DNA"/>
</dbReference>
<dbReference type="Gene3D" id="3.90.226.10">
    <property type="entry name" value="2-enoyl-CoA Hydratase, Chain A, domain 1"/>
    <property type="match status" value="1"/>
</dbReference>
<accession>A0A939MDG7</accession>
<proteinExistence type="predicted"/>